<dbReference type="EMBL" id="CDMY01000279">
    <property type="protein sequence ID" value="CEL99403.1"/>
    <property type="molecule type" value="Genomic_DNA"/>
</dbReference>
<dbReference type="PANTHER" id="PTHR10804:SF11">
    <property type="entry name" value="PROLIFERATION-ASSOCIATED PROTEIN 2G4"/>
    <property type="match status" value="1"/>
</dbReference>
<reference evidence="4 5" key="1">
    <citation type="submission" date="2014-11" db="EMBL/GenBank/DDBJ databases">
        <authorList>
            <person name="Zhu J."/>
            <person name="Qi W."/>
            <person name="Song R."/>
        </authorList>
    </citation>
    <scope>NUCLEOTIDE SEQUENCE [LARGE SCALE GENOMIC DNA]</scope>
</reference>
<evidence type="ECO:0000313" key="4">
    <source>
        <dbReference type="EMBL" id="CEL99403.1"/>
    </source>
</evidence>
<organism evidence="4 5">
    <name type="scientific">Vitrella brassicaformis (strain CCMP3155)</name>
    <dbReference type="NCBI Taxonomy" id="1169540"/>
    <lineage>
        <taxon>Eukaryota</taxon>
        <taxon>Sar</taxon>
        <taxon>Alveolata</taxon>
        <taxon>Colpodellida</taxon>
        <taxon>Vitrellaceae</taxon>
        <taxon>Vitrella</taxon>
    </lineage>
</organism>
<evidence type="ECO:0000256" key="1">
    <source>
        <dbReference type="ARBA" id="ARBA00007319"/>
    </source>
</evidence>
<dbReference type="PANTHER" id="PTHR10804">
    <property type="entry name" value="PROTEASE FAMILY M24 METHIONYL AMINOPEPTIDASE, AMINOPEPTIDASE P"/>
    <property type="match status" value="1"/>
</dbReference>
<dbReference type="InterPro" id="IPR000994">
    <property type="entry name" value="Pept_M24"/>
</dbReference>
<dbReference type="CDD" id="cd01089">
    <property type="entry name" value="PA2G4-like"/>
    <property type="match status" value="1"/>
</dbReference>
<dbReference type="PhylomeDB" id="A0A0G4ENH4"/>
<dbReference type="Gene3D" id="3.90.230.10">
    <property type="entry name" value="Creatinase/methionine aminopeptidase superfamily"/>
    <property type="match status" value="1"/>
</dbReference>
<dbReference type="SUPFAM" id="SSF55920">
    <property type="entry name" value="Creatinase/aminopeptidase"/>
    <property type="match status" value="1"/>
</dbReference>
<dbReference type="InterPro" id="IPR004545">
    <property type="entry name" value="PA2G4"/>
</dbReference>
<accession>A0A0G4ENH4</accession>
<feature type="domain" description="Peptidase M24" evidence="3">
    <location>
        <begin position="27"/>
        <end position="218"/>
    </location>
</feature>
<protein>
    <recommendedName>
        <fullName evidence="3">Peptidase M24 domain-containing protein</fullName>
    </recommendedName>
</protein>
<dbReference type="FunCoup" id="A0A0G4ENH4">
    <property type="interactions" value="713"/>
</dbReference>
<evidence type="ECO:0000313" key="5">
    <source>
        <dbReference type="Proteomes" id="UP000041254"/>
    </source>
</evidence>
<feature type="region of interest" description="Disordered" evidence="2">
    <location>
        <begin position="375"/>
        <end position="404"/>
    </location>
</feature>
<dbReference type="InterPro" id="IPR036390">
    <property type="entry name" value="WH_DNA-bd_sf"/>
</dbReference>
<sequence>MDHAEDATPADEAPEDTSLANPDVTTKYRTVGDIVNAALESVVSKCVEGADVLELCRLGDSFIEDKTAGLYNAKKGGKKKVEKGLAFPTCISVNEVSGHFSPLPGDSYTLQKGDLAKVDMGGHIDGYICVAAHTVVVGPAEGDESNGEGSAVTGRKADVLRAAWTAAEAALRKVKVGNKNTDVTAVINKAASEFQCSPMQGNLSHQMKRHVIDGNQVIIAKELPEEKVDEFEFGMNEVYGIDIVMSTGEGKPKESEHKTTIYKRAVETNYGLKTQLARSFLAEVNRRFPTLPFNIRSVEDERAMRVGVSECMRHELLHPYPVLCEKQGEYVAQFKFTLLLLPGGTKKITGLALGQDSQIQSEFTVQDEDLKKILATSANPKKAKKKGRSEQEATNGKAEQEQEA</sequence>
<dbReference type="OMA" id="SRMFYSE"/>
<keyword evidence="5" id="KW-1185">Reference proteome</keyword>
<evidence type="ECO:0000259" key="3">
    <source>
        <dbReference type="Pfam" id="PF00557"/>
    </source>
</evidence>
<dbReference type="InParanoid" id="A0A0G4ENH4"/>
<dbReference type="InterPro" id="IPR036388">
    <property type="entry name" value="WH-like_DNA-bd_sf"/>
</dbReference>
<dbReference type="Proteomes" id="UP000041254">
    <property type="component" value="Unassembled WGS sequence"/>
</dbReference>
<dbReference type="Gene3D" id="1.10.10.10">
    <property type="entry name" value="Winged helix-like DNA-binding domain superfamily/Winged helix DNA-binding domain"/>
    <property type="match status" value="1"/>
</dbReference>
<dbReference type="AlphaFoldDB" id="A0A0G4ENH4"/>
<dbReference type="InterPro" id="IPR047113">
    <property type="entry name" value="PA2G4/ARX1"/>
</dbReference>
<dbReference type="Pfam" id="PF00557">
    <property type="entry name" value="Peptidase_M24"/>
    <property type="match status" value="1"/>
</dbReference>
<dbReference type="FunFam" id="1.10.10.10:FF:000029">
    <property type="entry name" value="Proliferation-associated 2G4, a"/>
    <property type="match status" value="1"/>
</dbReference>
<dbReference type="STRING" id="1169540.A0A0G4ENH4"/>
<dbReference type="OrthoDB" id="5876363at2759"/>
<name>A0A0G4ENH4_VITBC</name>
<dbReference type="NCBIfam" id="TIGR00495">
    <property type="entry name" value="crvDNA_42K"/>
    <property type="match status" value="1"/>
</dbReference>
<evidence type="ECO:0000256" key="2">
    <source>
        <dbReference type="SAM" id="MobiDB-lite"/>
    </source>
</evidence>
<proteinExistence type="inferred from homology"/>
<dbReference type="VEuPathDB" id="CryptoDB:Vbra_3024"/>
<gene>
    <name evidence="4" type="ORF">Vbra_3024</name>
</gene>
<comment type="similarity">
    <text evidence="1">Belongs to the peptidase M24 family.</text>
</comment>
<dbReference type="InterPro" id="IPR036005">
    <property type="entry name" value="Creatinase/aminopeptidase-like"/>
</dbReference>
<feature type="region of interest" description="Disordered" evidence="2">
    <location>
        <begin position="1"/>
        <end position="24"/>
    </location>
</feature>
<dbReference type="SUPFAM" id="SSF46785">
    <property type="entry name" value="Winged helix' DNA-binding domain"/>
    <property type="match status" value="1"/>
</dbReference>